<protein>
    <recommendedName>
        <fullName evidence="5">DYW domain-containing protein</fullName>
    </recommendedName>
</protein>
<feature type="repeat" description="PPR" evidence="4">
    <location>
        <begin position="212"/>
        <end position="246"/>
    </location>
</feature>
<dbReference type="FunFam" id="1.25.40.10:FF:000366">
    <property type="entry name" value="Pentatricopeptide (PPR) repeat-containing protein"/>
    <property type="match status" value="1"/>
</dbReference>
<feature type="repeat" description="PPR" evidence="4">
    <location>
        <begin position="111"/>
        <end position="145"/>
    </location>
</feature>
<comment type="caution">
    <text evidence="6">The sequence shown here is derived from an EMBL/GenBank/DDBJ whole genome shotgun (WGS) entry which is preliminary data.</text>
</comment>
<dbReference type="EMBL" id="JACBKZ010000006">
    <property type="protein sequence ID" value="KAF5948104.1"/>
    <property type="molecule type" value="Genomic_DNA"/>
</dbReference>
<keyword evidence="3" id="KW-0809">Transit peptide</keyword>
<dbReference type="AlphaFoldDB" id="A0A7J7H8D5"/>
<comment type="similarity">
    <text evidence="1">Belongs to the PPR family. PCMP-H subfamily.</text>
</comment>
<name>A0A7J7H8D5_CAMSI</name>
<dbReference type="PANTHER" id="PTHR47926:SF542">
    <property type="entry name" value="PENTATRICOPEPTIDE REPEAT-CONTAINING PROTEIN"/>
    <property type="match status" value="1"/>
</dbReference>
<gene>
    <name evidence="6" type="ORF">HYC85_014061</name>
</gene>
<dbReference type="InterPro" id="IPR002885">
    <property type="entry name" value="PPR_rpt"/>
</dbReference>
<dbReference type="GO" id="GO:0009451">
    <property type="term" value="P:RNA modification"/>
    <property type="evidence" value="ECO:0007669"/>
    <property type="project" value="InterPro"/>
</dbReference>
<dbReference type="FunFam" id="1.25.40.10:FF:000527">
    <property type="entry name" value="Pentatricopeptide repeat-containing protein At5g04780, mitochondrial"/>
    <property type="match status" value="1"/>
</dbReference>
<evidence type="ECO:0000259" key="5">
    <source>
        <dbReference type="Pfam" id="PF14432"/>
    </source>
</evidence>
<dbReference type="InterPro" id="IPR011990">
    <property type="entry name" value="TPR-like_helical_dom_sf"/>
</dbReference>
<dbReference type="PROSITE" id="PS51375">
    <property type="entry name" value="PPR"/>
    <property type="match status" value="6"/>
</dbReference>
<keyword evidence="2" id="KW-0677">Repeat</keyword>
<dbReference type="Pfam" id="PF20431">
    <property type="entry name" value="E_motif"/>
    <property type="match status" value="1"/>
</dbReference>
<dbReference type="Pfam" id="PF01535">
    <property type="entry name" value="PPR"/>
    <property type="match status" value="2"/>
</dbReference>
<dbReference type="Pfam" id="PF13041">
    <property type="entry name" value="PPR_2"/>
    <property type="match status" value="2"/>
</dbReference>
<feature type="repeat" description="PPR" evidence="4">
    <location>
        <begin position="384"/>
        <end position="418"/>
    </location>
</feature>
<evidence type="ECO:0000256" key="2">
    <source>
        <dbReference type="ARBA" id="ARBA00022737"/>
    </source>
</evidence>
<dbReference type="Pfam" id="PF14432">
    <property type="entry name" value="DYW_deaminase"/>
    <property type="match status" value="1"/>
</dbReference>
<evidence type="ECO:0000313" key="6">
    <source>
        <dbReference type="EMBL" id="KAF5948104.1"/>
    </source>
</evidence>
<proteinExistence type="inferred from homology"/>
<evidence type="ECO:0000256" key="4">
    <source>
        <dbReference type="PROSITE-ProRule" id="PRU00708"/>
    </source>
</evidence>
<reference evidence="6 7" key="2">
    <citation type="submission" date="2020-07" db="EMBL/GenBank/DDBJ databases">
        <title>Genome assembly of wild tea tree DASZ reveals pedigree and selection history of tea varieties.</title>
        <authorList>
            <person name="Zhang W."/>
        </authorList>
    </citation>
    <scope>NUCLEOTIDE SEQUENCE [LARGE SCALE GENOMIC DNA]</scope>
    <source>
        <strain evidence="7">cv. G240</strain>
        <tissue evidence="6">Leaf</tissue>
    </source>
</reference>
<dbReference type="Pfam" id="PF20430">
    <property type="entry name" value="Eplus_motif"/>
    <property type="match status" value="1"/>
</dbReference>
<feature type="domain" description="DYW" evidence="5">
    <location>
        <begin position="529"/>
        <end position="613"/>
    </location>
</feature>
<dbReference type="PANTHER" id="PTHR47926">
    <property type="entry name" value="PENTATRICOPEPTIDE REPEAT-CONTAINING PROTEIN"/>
    <property type="match status" value="1"/>
</dbReference>
<accession>A0A7J7H8D5</accession>
<keyword evidence="7" id="KW-1185">Reference proteome</keyword>
<organism evidence="6 7">
    <name type="scientific">Camellia sinensis</name>
    <name type="common">Tea plant</name>
    <name type="synonym">Thea sinensis</name>
    <dbReference type="NCBI Taxonomy" id="4442"/>
    <lineage>
        <taxon>Eukaryota</taxon>
        <taxon>Viridiplantae</taxon>
        <taxon>Streptophyta</taxon>
        <taxon>Embryophyta</taxon>
        <taxon>Tracheophyta</taxon>
        <taxon>Spermatophyta</taxon>
        <taxon>Magnoliopsida</taxon>
        <taxon>eudicotyledons</taxon>
        <taxon>Gunneridae</taxon>
        <taxon>Pentapetalae</taxon>
        <taxon>asterids</taxon>
        <taxon>Ericales</taxon>
        <taxon>Theaceae</taxon>
        <taxon>Camellia</taxon>
    </lineage>
</organism>
<dbReference type="InterPro" id="IPR046849">
    <property type="entry name" value="E2_motif"/>
</dbReference>
<dbReference type="Gene3D" id="1.25.40.10">
    <property type="entry name" value="Tetratricopeptide repeat domain"/>
    <property type="match status" value="3"/>
</dbReference>
<evidence type="ECO:0000313" key="7">
    <source>
        <dbReference type="Proteomes" id="UP000593564"/>
    </source>
</evidence>
<dbReference type="InterPro" id="IPR032867">
    <property type="entry name" value="DYW_dom"/>
</dbReference>
<sequence length="636" mass="71868">MQNDDMKALRRYTRPCHSFLDSLHCRKFSAANTGTQNPEVTYAIQVSNLQELLQSCARKREPMEGKACHGKIIRVGLQVDTFTSNMLINMYSKCGFVDCARNVFDEMPIRSLVSWNTMIGSYTQNKDEEAALDLFVYMQREGTQFSEFTVSSVLCACAAKCAVFECKQLHAFALKTAMDSNEFVGTALLDVYAKSSLIEDASRVFECMPERSAVTWSSMIAGYVQNELYEKALVLFHRAQMIGLENNQFTMSSVLSACAGLAALIEGNQMHAVIHKSGFDSNIFVASTLIDLYAKCGSIEEAYIVFSCVEEKNIVLWNAMISGFSRHARSMEAMISFEKMQQTGIWPNEVTYISVLSACGHMGLVEKGREYFDIMIKEHNLSPNVVHYSCMVDVLGRAGLIQEAKDLMDKMPFDATAPMWGSLLGSCRIHGNIELAEVAATKLFQIEPNNAGNHVLLSNTYAATKRWEEVAKARKLLKDSEAKKTRGKSWIEVKDKVHTFMVGERSHPQIAQIYLKLEDLLEEMKLLDYRVNTEHDLHDVDEIRKQDLLRHHSEKLAFTFGLMSLPLCAPIRIMKNLRICGDCHSFMKLASTITGREIIVRDTNRFHHFKNGCIVADASHLIFDMFHVTIKLYHCV</sequence>
<dbReference type="FunFam" id="1.25.40.10:FF:000144">
    <property type="entry name" value="Pentatricopeptide repeat-containing protein, mitochondrial"/>
    <property type="match status" value="1"/>
</dbReference>
<dbReference type="NCBIfam" id="TIGR00756">
    <property type="entry name" value="PPR"/>
    <property type="match status" value="4"/>
</dbReference>
<dbReference type="InterPro" id="IPR046848">
    <property type="entry name" value="E_motif"/>
</dbReference>
<dbReference type="Pfam" id="PF12854">
    <property type="entry name" value="PPR_1"/>
    <property type="match status" value="2"/>
</dbReference>
<dbReference type="Proteomes" id="UP000593564">
    <property type="component" value="Unassembled WGS sequence"/>
</dbReference>
<feature type="repeat" description="PPR" evidence="4">
    <location>
        <begin position="80"/>
        <end position="110"/>
    </location>
</feature>
<reference evidence="7" key="1">
    <citation type="journal article" date="2020" name="Nat. Commun.">
        <title>Genome assembly of wild tea tree DASZ reveals pedigree and selection history of tea varieties.</title>
        <authorList>
            <person name="Zhang W."/>
            <person name="Zhang Y."/>
            <person name="Qiu H."/>
            <person name="Guo Y."/>
            <person name="Wan H."/>
            <person name="Zhang X."/>
            <person name="Scossa F."/>
            <person name="Alseekh S."/>
            <person name="Zhang Q."/>
            <person name="Wang P."/>
            <person name="Xu L."/>
            <person name="Schmidt M.H."/>
            <person name="Jia X."/>
            <person name="Li D."/>
            <person name="Zhu A."/>
            <person name="Guo F."/>
            <person name="Chen W."/>
            <person name="Ni D."/>
            <person name="Usadel B."/>
            <person name="Fernie A.R."/>
            <person name="Wen W."/>
        </authorList>
    </citation>
    <scope>NUCLEOTIDE SEQUENCE [LARGE SCALE GENOMIC DNA]</scope>
    <source>
        <strain evidence="7">cv. G240</strain>
    </source>
</reference>
<evidence type="ECO:0000256" key="3">
    <source>
        <dbReference type="ARBA" id="ARBA00022946"/>
    </source>
</evidence>
<feature type="repeat" description="PPR" evidence="4">
    <location>
        <begin position="348"/>
        <end position="383"/>
    </location>
</feature>
<dbReference type="InterPro" id="IPR046960">
    <property type="entry name" value="PPR_At4g14850-like_plant"/>
</dbReference>
<dbReference type="FunFam" id="1.25.40.10:FF:000488">
    <property type="entry name" value="Pentatricopeptide repeat-containing protein, mitochondrial"/>
    <property type="match status" value="1"/>
</dbReference>
<dbReference type="GO" id="GO:0003723">
    <property type="term" value="F:RNA binding"/>
    <property type="evidence" value="ECO:0007669"/>
    <property type="project" value="InterPro"/>
</dbReference>
<dbReference type="GO" id="GO:0008270">
    <property type="term" value="F:zinc ion binding"/>
    <property type="evidence" value="ECO:0007669"/>
    <property type="project" value="InterPro"/>
</dbReference>
<feature type="repeat" description="PPR" evidence="4">
    <location>
        <begin position="313"/>
        <end position="347"/>
    </location>
</feature>
<evidence type="ECO:0000256" key="1">
    <source>
        <dbReference type="ARBA" id="ARBA00006643"/>
    </source>
</evidence>